<reference evidence="1" key="1">
    <citation type="journal article" date="2021" name="bioRxiv">
        <title>Whole Genome Assembly and Annotation of Northern Wild Rice, Zizania palustris L., Supports a Whole Genome Duplication in the Zizania Genus.</title>
        <authorList>
            <person name="Haas M."/>
            <person name="Kono T."/>
            <person name="Macchietto M."/>
            <person name="Millas R."/>
            <person name="McGilp L."/>
            <person name="Shao M."/>
            <person name="Duquette J."/>
            <person name="Hirsch C.N."/>
            <person name="Kimball J."/>
        </authorList>
    </citation>
    <scope>NUCLEOTIDE SEQUENCE</scope>
    <source>
        <tissue evidence="1">Fresh leaf tissue</tissue>
    </source>
</reference>
<gene>
    <name evidence="1" type="ORF">GUJ93_ZPchr0007g5020</name>
</gene>
<keyword evidence="2" id="KW-1185">Reference proteome</keyword>
<comment type="caution">
    <text evidence="1">The sequence shown here is derived from an EMBL/GenBank/DDBJ whole genome shotgun (WGS) entry which is preliminary data.</text>
</comment>
<evidence type="ECO:0000313" key="2">
    <source>
        <dbReference type="Proteomes" id="UP000729402"/>
    </source>
</evidence>
<reference evidence="1" key="2">
    <citation type="submission" date="2021-02" db="EMBL/GenBank/DDBJ databases">
        <authorList>
            <person name="Kimball J.A."/>
            <person name="Haas M.W."/>
            <person name="Macchietto M."/>
            <person name="Kono T."/>
            <person name="Duquette J."/>
            <person name="Shao M."/>
        </authorList>
    </citation>
    <scope>NUCLEOTIDE SEQUENCE</scope>
    <source>
        <tissue evidence="1">Fresh leaf tissue</tissue>
    </source>
</reference>
<dbReference type="Proteomes" id="UP000729402">
    <property type="component" value="Unassembled WGS sequence"/>
</dbReference>
<sequence length="89" mass="9528">MLFGLYAVRISSCQILSFLQCEPSDAGAPQMDGHPELPENGDLYSFVPIESSPSPSCPAIGMVLQMLLAASSEILGLWMAVSRLIICVL</sequence>
<accession>A0A8J5VPI8</accession>
<organism evidence="1 2">
    <name type="scientific">Zizania palustris</name>
    <name type="common">Northern wild rice</name>
    <dbReference type="NCBI Taxonomy" id="103762"/>
    <lineage>
        <taxon>Eukaryota</taxon>
        <taxon>Viridiplantae</taxon>
        <taxon>Streptophyta</taxon>
        <taxon>Embryophyta</taxon>
        <taxon>Tracheophyta</taxon>
        <taxon>Spermatophyta</taxon>
        <taxon>Magnoliopsida</taxon>
        <taxon>Liliopsida</taxon>
        <taxon>Poales</taxon>
        <taxon>Poaceae</taxon>
        <taxon>BOP clade</taxon>
        <taxon>Oryzoideae</taxon>
        <taxon>Oryzeae</taxon>
        <taxon>Zizaniinae</taxon>
        <taxon>Zizania</taxon>
    </lineage>
</organism>
<protein>
    <submittedName>
        <fullName evidence="1">Uncharacterized protein</fullName>
    </submittedName>
</protein>
<proteinExistence type="predicted"/>
<name>A0A8J5VPI8_ZIZPA</name>
<dbReference type="EMBL" id="JAAALK010000282">
    <property type="protein sequence ID" value="KAG8079937.1"/>
    <property type="molecule type" value="Genomic_DNA"/>
</dbReference>
<evidence type="ECO:0000313" key="1">
    <source>
        <dbReference type="EMBL" id="KAG8079937.1"/>
    </source>
</evidence>
<dbReference type="AlphaFoldDB" id="A0A8J5VPI8"/>